<evidence type="ECO:0000313" key="3">
    <source>
        <dbReference type="EMBL" id="SJM92819.1"/>
    </source>
</evidence>
<dbReference type="Pfam" id="PF07603">
    <property type="entry name" value="Lcl_C"/>
    <property type="match status" value="1"/>
</dbReference>
<dbReference type="PANTHER" id="PTHR35812">
    <property type="entry name" value="LIPOPROTEIN"/>
    <property type="match status" value="1"/>
</dbReference>
<feature type="signal peptide" evidence="1">
    <location>
        <begin position="1"/>
        <end position="24"/>
    </location>
</feature>
<dbReference type="AlphaFoldDB" id="A0A1R4H9D3"/>
<evidence type="ECO:0000313" key="4">
    <source>
        <dbReference type="Proteomes" id="UP000195667"/>
    </source>
</evidence>
<dbReference type="OrthoDB" id="9793251at2"/>
<feature type="domain" description="Lcl C-terminal" evidence="2">
    <location>
        <begin position="47"/>
        <end position="176"/>
    </location>
</feature>
<protein>
    <recommendedName>
        <fullName evidence="2">Lcl C-terminal domain-containing protein</fullName>
    </recommendedName>
</protein>
<dbReference type="PANTHER" id="PTHR35812:SF1">
    <property type="entry name" value="LIPOPROTEIN"/>
    <property type="match status" value="1"/>
</dbReference>
<dbReference type="EMBL" id="FUKI01000108">
    <property type="protein sequence ID" value="SJM92819.1"/>
    <property type="molecule type" value="Genomic_DNA"/>
</dbReference>
<sequence length="180" mass="19883">MHKANRTPMLTCLLTLLLPAVSTAQTCNTAHLVAATPSSQFTDNNDGTITDKKTKLTWKKCSEAQLWNSNTGECDGIANAYTWQEALAQVPLANSERFAEKTDWRLPSFQELASLVETQCSEPSINLSVFPGTSPEVFWSASPYGSKSDFAHYVNFNIGQISASNKTETYLVRLVRGNVW</sequence>
<feature type="chain" id="PRO_5012322757" description="Lcl C-terminal domain-containing protein" evidence="1">
    <location>
        <begin position="25"/>
        <end position="180"/>
    </location>
</feature>
<keyword evidence="1" id="KW-0732">Signal</keyword>
<gene>
    <name evidence="3" type="ORF">CRENPOLYSF1_330081</name>
</gene>
<organism evidence="3 4">
    <name type="scientific">Crenothrix polyspora</name>
    <dbReference type="NCBI Taxonomy" id="360316"/>
    <lineage>
        <taxon>Bacteria</taxon>
        <taxon>Pseudomonadati</taxon>
        <taxon>Pseudomonadota</taxon>
        <taxon>Gammaproteobacteria</taxon>
        <taxon>Methylococcales</taxon>
        <taxon>Crenotrichaceae</taxon>
        <taxon>Crenothrix</taxon>
    </lineage>
</organism>
<accession>A0A1R4H9D3</accession>
<name>A0A1R4H9D3_9GAMM</name>
<keyword evidence="4" id="KW-1185">Reference proteome</keyword>
<reference evidence="4" key="1">
    <citation type="submission" date="2017-02" db="EMBL/GenBank/DDBJ databases">
        <authorList>
            <person name="Daims H."/>
        </authorList>
    </citation>
    <scope>NUCLEOTIDE SEQUENCE [LARGE SCALE GENOMIC DNA]</scope>
</reference>
<proteinExistence type="predicted"/>
<evidence type="ECO:0000259" key="2">
    <source>
        <dbReference type="Pfam" id="PF07603"/>
    </source>
</evidence>
<dbReference type="Proteomes" id="UP000195667">
    <property type="component" value="Unassembled WGS sequence"/>
</dbReference>
<dbReference type="RefSeq" id="WP_087143564.1">
    <property type="nucleotide sequence ID" value="NZ_FUKI01000108.1"/>
</dbReference>
<dbReference type="InterPro" id="IPR011460">
    <property type="entry name" value="Lcl_C"/>
</dbReference>
<evidence type="ECO:0000256" key="1">
    <source>
        <dbReference type="SAM" id="SignalP"/>
    </source>
</evidence>